<evidence type="ECO:0000313" key="2">
    <source>
        <dbReference type="Proteomes" id="UP001432062"/>
    </source>
</evidence>
<protein>
    <submittedName>
        <fullName evidence="1">Uncharacterized protein</fullName>
    </submittedName>
</protein>
<gene>
    <name evidence="1" type="ORF">OG563_18210</name>
</gene>
<dbReference type="Proteomes" id="UP001432062">
    <property type="component" value="Chromosome"/>
</dbReference>
<evidence type="ECO:0000313" key="1">
    <source>
        <dbReference type="EMBL" id="WUV49953.1"/>
    </source>
</evidence>
<proteinExistence type="predicted"/>
<accession>A0ABZ1Z3X5</accession>
<organism evidence="1 2">
    <name type="scientific">Nocardia vinacea</name>
    <dbReference type="NCBI Taxonomy" id="96468"/>
    <lineage>
        <taxon>Bacteria</taxon>
        <taxon>Bacillati</taxon>
        <taxon>Actinomycetota</taxon>
        <taxon>Actinomycetes</taxon>
        <taxon>Mycobacteriales</taxon>
        <taxon>Nocardiaceae</taxon>
        <taxon>Nocardia</taxon>
    </lineage>
</organism>
<dbReference type="EMBL" id="CP109441">
    <property type="protein sequence ID" value="WUV49953.1"/>
    <property type="molecule type" value="Genomic_DNA"/>
</dbReference>
<keyword evidence="2" id="KW-1185">Reference proteome</keyword>
<dbReference type="RefSeq" id="WP_329414676.1">
    <property type="nucleotide sequence ID" value="NZ_CP109441.1"/>
</dbReference>
<reference evidence="1" key="1">
    <citation type="submission" date="2022-10" db="EMBL/GenBank/DDBJ databases">
        <title>The complete genomes of actinobacterial strains from the NBC collection.</title>
        <authorList>
            <person name="Joergensen T.S."/>
            <person name="Alvarez Arevalo M."/>
            <person name="Sterndorff E.B."/>
            <person name="Faurdal D."/>
            <person name="Vuksanovic O."/>
            <person name="Mourched A.-S."/>
            <person name="Charusanti P."/>
            <person name="Shaw S."/>
            <person name="Blin K."/>
            <person name="Weber T."/>
        </authorList>
    </citation>
    <scope>NUCLEOTIDE SEQUENCE</scope>
    <source>
        <strain evidence="1">NBC_01482</strain>
    </source>
</reference>
<sequence length="116" mass="13272">MPSTSFHGSFETGNPEIVEQILRSWLSTDDLRVRPRRGWETHYETADFEMLCYEASPQNPPNYFLLEGHIDGAVEAAVAWLHELAEQCRTAKLEFSIDYEEVDAAGNPLIEERTIN</sequence>
<name>A0ABZ1Z3X5_9NOCA</name>